<protein>
    <submittedName>
        <fullName evidence="4">Class I SAM-dependent methyltransferase</fullName>
    </submittedName>
</protein>
<dbReference type="EMBL" id="JAOWRF010000353">
    <property type="protein sequence ID" value="MCV3216665.1"/>
    <property type="molecule type" value="Genomic_DNA"/>
</dbReference>
<dbReference type="InterPro" id="IPR029063">
    <property type="entry name" value="SAM-dependent_MTases_sf"/>
</dbReference>
<dbReference type="RefSeq" id="WP_263748322.1">
    <property type="nucleotide sequence ID" value="NZ_JAOWRF010000353.1"/>
</dbReference>
<dbReference type="GO" id="GO:0008168">
    <property type="term" value="F:methyltransferase activity"/>
    <property type="evidence" value="ECO:0007669"/>
    <property type="project" value="UniProtKB-KW"/>
</dbReference>
<dbReference type="SUPFAM" id="SSF53335">
    <property type="entry name" value="S-adenosyl-L-methionine-dependent methyltransferases"/>
    <property type="match status" value="1"/>
</dbReference>
<evidence type="ECO:0000256" key="1">
    <source>
        <dbReference type="ARBA" id="ARBA00022603"/>
    </source>
</evidence>
<dbReference type="Gene3D" id="2.20.25.110">
    <property type="entry name" value="S-adenosyl-L-methionine-dependent methyltransferases"/>
    <property type="match status" value="1"/>
</dbReference>
<gene>
    <name evidence="4" type="ORF">OGM63_24705</name>
</gene>
<evidence type="ECO:0000259" key="3">
    <source>
        <dbReference type="Pfam" id="PF13649"/>
    </source>
</evidence>
<keyword evidence="1 4" id="KW-0489">Methyltransferase</keyword>
<dbReference type="CDD" id="cd02440">
    <property type="entry name" value="AdoMet_MTases"/>
    <property type="match status" value="1"/>
</dbReference>
<evidence type="ECO:0000313" key="4">
    <source>
        <dbReference type="EMBL" id="MCV3216665.1"/>
    </source>
</evidence>
<dbReference type="GO" id="GO:0032259">
    <property type="term" value="P:methylation"/>
    <property type="evidence" value="ECO:0007669"/>
    <property type="project" value="UniProtKB-KW"/>
</dbReference>
<proteinExistence type="predicted"/>
<dbReference type="Proteomes" id="UP001526143">
    <property type="component" value="Unassembled WGS sequence"/>
</dbReference>
<comment type="caution">
    <text evidence="4">The sequence shown here is derived from an EMBL/GenBank/DDBJ whole genome shotgun (WGS) entry which is preliminary data.</text>
</comment>
<keyword evidence="2" id="KW-0808">Transferase</keyword>
<keyword evidence="5" id="KW-1185">Reference proteome</keyword>
<organism evidence="4 5">
    <name type="scientific">Plectonema radiosum NIES-515</name>
    <dbReference type="NCBI Taxonomy" id="2986073"/>
    <lineage>
        <taxon>Bacteria</taxon>
        <taxon>Bacillati</taxon>
        <taxon>Cyanobacteriota</taxon>
        <taxon>Cyanophyceae</taxon>
        <taxon>Oscillatoriophycideae</taxon>
        <taxon>Oscillatoriales</taxon>
        <taxon>Microcoleaceae</taxon>
        <taxon>Plectonema</taxon>
    </lineage>
</organism>
<accession>A0ABT3B5L2</accession>
<reference evidence="4 5" key="1">
    <citation type="submission" date="2022-10" db="EMBL/GenBank/DDBJ databases">
        <title>Identification of biosynthetic pathway for the production of the potent trypsin inhibitor radiosumin.</title>
        <authorList>
            <person name="Fewer D.P."/>
            <person name="Delbaje E."/>
            <person name="Ouyang X."/>
            <person name="Agostino P.D."/>
            <person name="Wahlsten M."/>
            <person name="Jokela J."/>
            <person name="Permi P."/>
            <person name="Haapaniemi E."/>
            <person name="Koistinen H."/>
        </authorList>
    </citation>
    <scope>NUCLEOTIDE SEQUENCE [LARGE SCALE GENOMIC DNA]</scope>
    <source>
        <strain evidence="4 5">NIES-515</strain>
    </source>
</reference>
<sequence length="257" mass="29404">MYLATPHLEENAQNLYNNWAFAYPQDNSSELWLEFLGQYILENLPESARILDVGCGHGQLVSKLITKGYQVTGLDLSEEMLRYARKNAPSGEFIQSDIRSFEMPPTFHAVVSSSTVFNYMLSIEDLTKAFQQVYSSLLPNGWFGFDMSEGEIVQEDYNLVEECSGDFGDDYTWLQRSIYDPKSKLWQSHYVTFQLLDGNWQRKDVNCTAKAYSRTEVQSVLEKVGFTKVLVNDVRNDAKIAGLADSRIVYVFRKSLS</sequence>
<feature type="domain" description="Methyltransferase" evidence="3">
    <location>
        <begin position="50"/>
        <end position="141"/>
    </location>
</feature>
<dbReference type="InterPro" id="IPR041698">
    <property type="entry name" value="Methyltransf_25"/>
</dbReference>
<evidence type="ECO:0000256" key="2">
    <source>
        <dbReference type="ARBA" id="ARBA00022679"/>
    </source>
</evidence>
<dbReference type="Pfam" id="PF13649">
    <property type="entry name" value="Methyltransf_25"/>
    <property type="match status" value="1"/>
</dbReference>
<evidence type="ECO:0000313" key="5">
    <source>
        <dbReference type="Proteomes" id="UP001526143"/>
    </source>
</evidence>
<dbReference type="PANTHER" id="PTHR43861">
    <property type="entry name" value="TRANS-ACONITATE 2-METHYLTRANSFERASE-RELATED"/>
    <property type="match status" value="1"/>
</dbReference>
<dbReference type="Gene3D" id="3.40.50.150">
    <property type="entry name" value="Vaccinia Virus protein VP39"/>
    <property type="match status" value="1"/>
</dbReference>
<dbReference type="PANTHER" id="PTHR43861:SF1">
    <property type="entry name" value="TRANS-ACONITATE 2-METHYLTRANSFERASE"/>
    <property type="match status" value="1"/>
</dbReference>
<name>A0ABT3B5L2_9CYAN</name>